<dbReference type="SMART" id="SM00184">
    <property type="entry name" value="RING"/>
    <property type="match status" value="2"/>
</dbReference>
<dbReference type="GO" id="GO:0044027">
    <property type="term" value="P:negative regulation of gene expression via chromosomal CpG island methylation"/>
    <property type="evidence" value="ECO:0007669"/>
    <property type="project" value="TreeGrafter"/>
</dbReference>
<dbReference type="SUPFAM" id="SSF88697">
    <property type="entry name" value="PUA domain-like"/>
    <property type="match status" value="1"/>
</dbReference>
<evidence type="ECO:0000256" key="7">
    <source>
        <dbReference type="ARBA" id="ARBA00022786"/>
    </source>
</evidence>
<evidence type="ECO:0000256" key="3">
    <source>
        <dbReference type="ARBA" id="ARBA00012483"/>
    </source>
</evidence>
<name>A0AA38HZZ7_9CUCU</name>
<dbReference type="GO" id="GO:0003677">
    <property type="term" value="F:DNA binding"/>
    <property type="evidence" value="ECO:0007669"/>
    <property type="project" value="UniProtKB-KW"/>
</dbReference>
<dbReference type="EMBL" id="JALNTZ010000007">
    <property type="protein sequence ID" value="KAJ3646639.1"/>
    <property type="molecule type" value="Genomic_DNA"/>
</dbReference>
<evidence type="ECO:0000256" key="1">
    <source>
        <dbReference type="ARBA" id="ARBA00000900"/>
    </source>
</evidence>
<dbReference type="InterPro" id="IPR001841">
    <property type="entry name" value="Znf_RING"/>
</dbReference>
<dbReference type="InterPro" id="IPR001965">
    <property type="entry name" value="Znf_PHD"/>
</dbReference>
<dbReference type="Gene3D" id="2.30.280.10">
    <property type="entry name" value="SRA-YDG"/>
    <property type="match status" value="1"/>
</dbReference>
<organism evidence="18 19">
    <name type="scientific">Zophobas morio</name>
    <dbReference type="NCBI Taxonomy" id="2755281"/>
    <lineage>
        <taxon>Eukaryota</taxon>
        <taxon>Metazoa</taxon>
        <taxon>Ecdysozoa</taxon>
        <taxon>Arthropoda</taxon>
        <taxon>Hexapoda</taxon>
        <taxon>Insecta</taxon>
        <taxon>Pterygota</taxon>
        <taxon>Neoptera</taxon>
        <taxon>Endopterygota</taxon>
        <taxon>Coleoptera</taxon>
        <taxon>Polyphaga</taxon>
        <taxon>Cucujiformia</taxon>
        <taxon>Tenebrionidae</taxon>
        <taxon>Zophobas</taxon>
    </lineage>
</organism>
<dbReference type="GO" id="GO:0061630">
    <property type="term" value="F:ubiquitin protein ligase activity"/>
    <property type="evidence" value="ECO:0007669"/>
    <property type="project" value="UniProtKB-EC"/>
</dbReference>
<feature type="domain" description="Ubiquitin-like" evidence="15">
    <location>
        <begin position="9"/>
        <end position="82"/>
    </location>
</feature>
<dbReference type="InterPro" id="IPR036987">
    <property type="entry name" value="SRA-YDG_sf"/>
</dbReference>
<dbReference type="InterPro" id="IPR003105">
    <property type="entry name" value="SRA_YDG"/>
</dbReference>
<dbReference type="Gene3D" id="3.10.20.90">
    <property type="entry name" value="Phosphatidylinositol 3-kinase Catalytic Subunit, Chain A, domain 1"/>
    <property type="match status" value="1"/>
</dbReference>
<dbReference type="InterPro" id="IPR013083">
    <property type="entry name" value="Znf_RING/FYVE/PHD"/>
</dbReference>
<dbReference type="Proteomes" id="UP001168821">
    <property type="component" value="Unassembled WGS sequence"/>
</dbReference>
<dbReference type="InterPro" id="IPR045134">
    <property type="entry name" value="UHRF1/2-like"/>
</dbReference>
<dbReference type="Pfam" id="PF02182">
    <property type="entry name" value="SAD_SRA"/>
    <property type="match status" value="1"/>
</dbReference>
<dbReference type="InterPro" id="IPR029071">
    <property type="entry name" value="Ubiquitin-like_domsf"/>
</dbReference>
<dbReference type="CDD" id="cd20387">
    <property type="entry name" value="Tudor_UHRF_rpt1"/>
    <property type="match status" value="1"/>
</dbReference>
<dbReference type="Gene3D" id="2.30.30.1150">
    <property type="match status" value="1"/>
</dbReference>
<dbReference type="PROSITE" id="PS50089">
    <property type="entry name" value="ZF_RING_2"/>
    <property type="match status" value="1"/>
</dbReference>
<dbReference type="AlphaFoldDB" id="A0AA38HZZ7"/>
<reference evidence="18" key="1">
    <citation type="journal article" date="2023" name="G3 (Bethesda)">
        <title>Whole genome assemblies of Zophobas morio and Tenebrio molitor.</title>
        <authorList>
            <person name="Kaur S."/>
            <person name="Stinson S.A."/>
            <person name="diCenzo G.C."/>
        </authorList>
    </citation>
    <scope>NUCLEOTIDE SEQUENCE</scope>
    <source>
        <strain evidence="18">QUZm001</strain>
    </source>
</reference>
<evidence type="ECO:0000259" key="17">
    <source>
        <dbReference type="PROSITE" id="PS51015"/>
    </source>
</evidence>
<dbReference type="Pfam" id="PF00628">
    <property type="entry name" value="PHD"/>
    <property type="match status" value="1"/>
</dbReference>
<keyword evidence="9" id="KW-0238">DNA-binding</keyword>
<dbReference type="InterPro" id="IPR011011">
    <property type="entry name" value="Znf_FYVE_PHD"/>
</dbReference>
<comment type="subcellular location">
    <subcellularLocation>
        <location evidence="13">Nucleus</location>
    </subcellularLocation>
</comment>
<evidence type="ECO:0000256" key="2">
    <source>
        <dbReference type="ARBA" id="ARBA00004906"/>
    </source>
</evidence>
<dbReference type="GO" id="GO:0005634">
    <property type="term" value="C:nucleus"/>
    <property type="evidence" value="ECO:0007669"/>
    <property type="project" value="UniProtKB-SubCell"/>
</dbReference>
<dbReference type="EC" id="2.3.2.27" evidence="3"/>
<evidence type="ECO:0000256" key="4">
    <source>
        <dbReference type="ARBA" id="ARBA00022679"/>
    </source>
</evidence>
<dbReference type="Gene3D" id="3.30.40.10">
    <property type="entry name" value="Zinc/RING finger domain, C3HC4 (zinc finger)"/>
    <property type="match status" value="1"/>
</dbReference>
<evidence type="ECO:0000256" key="10">
    <source>
        <dbReference type="ARBA" id="ARBA00023242"/>
    </source>
</evidence>
<comment type="caution">
    <text evidence="18">The sequence shown here is derived from an EMBL/GenBank/DDBJ whole genome shotgun (WGS) entry which is preliminary data.</text>
</comment>
<evidence type="ECO:0000256" key="11">
    <source>
        <dbReference type="ARBA" id="ARBA00023306"/>
    </source>
</evidence>
<protein>
    <recommendedName>
        <fullName evidence="3">RING-type E3 ubiquitin transferase</fullName>
        <ecNumber evidence="3">2.3.2.27</ecNumber>
    </recommendedName>
</protein>
<comment type="pathway">
    <text evidence="2">Protein modification; protein ubiquitination.</text>
</comment>
<dbReference type="SUPFAM" id="SSF54236">
    <property type="entry name" value="Ubiquitin-like"/>
    <property type="match status" value="1"/>
</dbReference>
<dbReference type="PROSITE" id="PS51015">
    <property type="entry name" value="YDG"/>
    <property type="match status" value="1"/>
</dbReference>
<evidence type="ECO:0000259" key="16">
    <source>
        <dbReference type="PROSITE" id="PS50089"/>
    </source>
</evidence>
<feature type="domain" description="YDG" evidence="17">
    <location>
        <begin position="366"/>
        <end position="528"/>
    </location>
</feature>
<evidence type="ECO:0000256" key="8">
    <source>
        <dbReference type="ARBA" id="ARBA00022833"/>
    </source>
</evidence>
<keyword evidence="6 12" id="KW-0863">Zinc-finger</keyword>
<dbReference type="SMART" id="SM00213">
    <property type="entry name" value="UBQ"/>
    <property type="match status" value="1"/>
</dbReference>
<keyword evidence="8" id="KW-0862">Zinc</keyword>
<dbReference type="InterPro" id="IPR017907">
    <property type="entry name" value="Znf_RING_CS"/>
</dbReference>
<evidence type="ECO:0000313" key="19">
    <source>
        <dbReference type="Proteomes" id="UP001168821"/>
    </source>
</evidence>
<comment type="catalytic activity">
    <reaction evidence="1">
        <text>S-ubiquitinyl-[E2 ubiquitin-conjugating enzyme]-L-cysteine + [acceptor protein]-L-lysine = [E2 ubiquitin-conjugating enzyme]-L-cysteine + N(6)-ubiquitinyl-[acceptor protein]-L-lysine.</text>
        <dbReference type="EC" id="2.3.2.27"/>
    </reaction>
</comment>
<keyword evidence="10 13" id="KW-0539">Nucleus</keyword>
<feature type="domain" description="RING-type" evidence="16">
    <location>
        <begin position="607"/>
        <end position="646"/>
    </location>
</feature>
<keyword evidence="5" id="KW-0479">Metal-binding</keyword>
<evidence type="ECO:0000256" key="6">
    <source>
        <dbReference type="ARBA" id="ARBA00022771"/>
    </source>
</evidence>
<dbReference type="PROSITE" id="PS50053">
    <property type="entry name" value="UBIQUITIN_2"/>
    <property type="match status" value="1"/>
</dbReference>
<keyword evidence="19" id="KW-1185">Reference proteome</keyword>
<keyword evidence="4" id="KW-0808">Transferase</keyword>
<dbReference type="GO" id="GO:0016567">
    <property type="term" value="P:protein ubiquitination"/>
    <property type="evidence" value="ECO:0007669"/>
    <property type="project" value="TreeGrafter"/>
</dbReference>
<evidence type="ECO:0000259" key="14">
    <source>
        <dbReference type="PROSITE" id="PS50016"/>
    </source>
</evidence>
<feature type="domain" description="PHD-type" evidence="14">
    <location>
        <begin position="281"/>
        <end position="332"/>
    </location>
</feature>
<dbReference type="SMART" id="SM00249">
    <property type="entry name" value="PHD"/>
    <property type="match status" value="1"/>
</dbReference>
<dbReference type="InterPro" id="IPR019787">
    <property type="entry name" value="Znf_PHD-finger"/>
</dbReference>
<dbReference type="Gene3D" id="2.30.30.140">
    <property type="match status" value="1"/>
</dbReference>
<dbReference type="GO" id="GO:0008270">
    <property type="term" value="F:zinc ion binding"/>
    <property type="evidence" value="ECO:0007669"/>
    <property type="project" value="UniProtKB-KW"/>
</dbReference>
<dbReference type="SMART" id="SM00466">
    <property type="entry name" value="SRA"/>
    <property type="match status" value="1"/>
</dbReference>
<gene>
    <name evidence="18" type="ORF">Zmor_024217</name>
</gene>
<dbReference type="PROSITE" id="PS00518">
    <property type="entry name" value="ZF_RING_1"/>
    <property type="match status" value="1"/>
</dbReference>
<evidence type="ECO:0000256" key="13">
    <source>
        <dbReference type="PROSITE-ProRule" id="PRU00358"/>
    </source>
</evidence>
<proteinExistence type="predicted"/>
<dbReference type="PANTHER" id="PTHR14140:SF45">
    <property type="entry name" value="RING-TYPE E3 UBIQUITIN TRANSFERASE"/>
    <property type="match status" value="1"/>
</dbReference>
<dbReference type="SUPFAM" id="SSF57850">
    <property type="entry name" value="RING/U-box"/>
    <property type="match status" value="1"/>
</dbReference>
<evidence type="ECO:0000256" key="9">
    <source>
        <dbReference type="ARBA" id="ARBA00023125"/>
    </source>
</evidence>
<keyword evidence="7" id="KW-0833">Ubl conjugation pathway</keyword>
<dbReference type="CDD" id="cd15525">
    <property type="entry name" value="PHD_UHRF1_2"/>
    <property type="match status" value="1"/>
</dbReference>
<dbReference type="SUPFAM" id="SSF57903">
    <property type="entry name" value="FYVE/PHD zinc finger"/>
    <property type="match status" value="1"/>
</dbReference>
<dbReference type="InterPro" id="IPR000626">
    <property type="entry name" value="Ubiquitin-like_dom"/>
</dbReference>
<dbReference type="InterPro" id="IPR015947">
    <property type="entry name" value="PUA-like_sf"/>
</dbReference>
<dbReference type="InterPro" id="IPR021991">
    <property type="entry name" value="TTD_dom"/>
</dbReference>
<dbReference type="Pfam" id="PF12148">
    <property type="entry name" value="TTD"/>
    <property type="match status" value="1"/>
</dbReference>
<evidence type="ECO:0000313" key="18">
    <source>
        <dbReference type="EMBL" id="KAJ3646639.1"/>
    </source>
</evidence>
<dbReference type="Pfam" id="PF00240">
    <property type="entry name" value="ubiquitin"/>
    <property type="match status" value="1"/>
</dbReference>
<accession>A0AA38HZZ7</accession>
<sequence>MQSVRIRQVTVPLKIKSDVIFNINHTLEIAALQKLIKNELQVDVAKQKLYYGGKQLISDHSIADYKIKNNDVIQLLVTTDNTEKKSTKIDSDDASVRDSDVINTTSKYYKIGDLVDVVYKEIGAWFEAKIVSIYTEVTTSTDEEDLLFQVVMDRDEQTAPLNVNFHDIRPRAKYLYQLSELKPEMVVFVNYNINKPRETGYWYDFKIGEINIKKCTLVGTLMLGGDLEDINCTVKFANEVMKIEKPTLICERGSETKTIPLRKLPLYCKKCKDVSVKDCKECSCNICGKKNFIDKLIICDECEYTYHLFCLQPPLDDIPTDPEWYCPDCKNDENEIVKPGENLNKFHNGNETKTQVRTCTPKNSFGPILGIQVGTVWNDKSQIFEAGVHTNSASNVCGAEEGVYSIVLENPHEVLQDCGDEFYYNIFSRSTMKPRTITTKVFIQHITKMAKQLTSNCHNYKRENCSFGKADIWERGKPIRIVRSDKLRNISKFAPENGFRYDGIYKVVEYFPHIDATGCIVWRFLMKRDDPNPVPWKITEHKFVPISRIGEDHVRKKPKLEKFEIGENVIKFIKADVVNEKVWNECVEITELGEEAFVKKVKEMFTCVCCHDIVHMPITTHCKHNICHECLKKCFHSEIYYCPCCRLKVEKKLLSKVNHNLSGALRLLFPGYRFF</sequence>
<evidence type="ECO:0000256" key="5">
    <source>
        <dbReference type="ARBA" id="ARBA00022723"/>
    </source>
</evidence>
<dbReference type="PROSITE" id="PS50016">
    <property type="entry name" value="ZF_PHD_2"/>
    <property type="match status" value="1"/>
</dbReference>
<keyword evidence="11" id="KW-0131">Cell cycle</keyword>
<evidence type="ECO:0000259" key="15">
    <source>
        <dbReference type="PROSITE" id="PS50053"/>
    </source>
</evidence>
<evidence type="ECO:0000256" key="12">
    <source>
        <dbReference type="PROSITE-ProRule" id="PRU00175"/>
    </source>
</evidence>
<dbReference type="PANTHER" id="PTHR14140">
    <property type="entry name" value="E3 UBIQUITIN-PROTEIN LIGASE UHRF-RELATED"/>
    <property type="match status" value="1"/>
</dbReference>